<dbReference type="EMBL" id="JAHEPS010000003">
    <property type="protein sequence ID" value="MBT1444819.1"/>
    <property type="molecule type" value="Genomic_DNA"/>
</dbReference>
<dbReference type="PROSITE" id="PS50887">
    <property type="entry name" value="GGDEF"/>
    <property type="match status" value="1"/>
</dbReference>
<dbReference type="InterPro" id="IPR000700">
    <property type="entry name" value="PAS-assoc_C"/>
</dbReference>
<dbReference type="CDD" id="cd01949">
    <property type="entry name" value="GGDEF"/>
    <property type="match status" value="1"/>
</dbReference>
<dbReference type="SMART" id="SM00091">
    <property type="entry name" value="PAS"/>
    <property type="match status" value="2"/>
</dbReference>
<dbReference type="NCBIfam" id="TIGR00254">
    <property type="entry name" value="GGDEF"/>
    <property type="match status" value="1"/>
</dbReference>
<dbReference type="SUPFAM" id="SSF141868">
    <property type="entry name" value="EAL domain-like"/>
    <property type="match status" value="1"/>
</dbReference>
<feature type="domain" description="PAC" evidence="2">
    <location>
        <begin position="230"/>
        <end position="282"/>
    </location>
</feature>
<dbReference type="InterPro" id="IPR012226">
    <property type="entry name" value="Diguanyl_cyclase/Pdiesterase"/>
</dbReference>
<evidence type="ECO:0000259" key="2">
    <source>
        <dbReference type="PROSITE" id="PS50113"/>
    </source>
</evidence>
<accession>A0ABS5V303</accession>
<dbReference type="InterPro" id="IPR000160">
    <property type="entry name" value="GGDEF_dom"/>
</dbReference>
<evidence type="ECO:0000259" key="1">
    <source>
        <dbReference type="PROSITE" id="PS50112"/>
    </source>
</evidence>
<dbReference type="CDD" id="cd00130">
    <property type="entry name" value="PAS"/>
    <property type="match status" value="2"/>
</dbReference>
<feature type="domain" description="PAS" evidence="1">
    <location>
        <begin position="157"/>
        <end position="203"/>
    </location>
</feature>
<dbReference type="Pfam" id="PF00563">
    <property type="entry name" value="EAL"/>
    <property type="match status" value="1"/>
</dbReference>
<feature type="domain" description="GGDEF" evidence="4">
    <location>
        <begin position="314"/>
        <end position="447"/>
    </location>
</feature>
<dbReference type="InterPro" id="IPR043128">
    <property type="entry name" value="Rev_trsase/Diguanyl_cyclase"/>
</dbReference>
<proteinExistence type="predicted"/>
<evidence type="ECO:0000259" key="3">
    <source>
        <dbReference type="PROSITE" id="PS50883"/>
    </source>
</evidence>
<dbReference type="Pfam" id="PF00990">
    <property type="entry name" value="GGDEF"/>
    <property type="match status" value="1"/>
</dbReference>
<dbReference type="InterPro" id="IPR029787">
    <property type="entry name" value="Nucleotide_cyclase"/>
</dbReference>
<dbReference type="SUPFAM" id="SSF55073">
    <property type="entry name" value="Nucleotide cyclase"/>
    <property type="match status" value="1"/>
</dbReference>
<evidence type="ECO:0000313" key="5">
    <source>
        <dbReference type="EMBL" id="MBT1444819.1"/>
    </source>
</evidence>
<dbReference type="PIRSF" id="PIRSF005925">
    <property type="entry name" value="Dos"/>
    <property type="match status" value="1"/>
</dbReference>
<comment type="caution">
    <text evidence="5">The sequence shown here is derived from an EMBL/GenBank/DDBJ whole genome shotgun (WGS) entry which is preliminary data.</text>
</comment>
<dbReference type="CDD" id="cd01948">
    <property type="entry name" value="EAL"/>
    <property type="match status" value="1"/>
</dbReference>
<dbReference type="SMART" id="SM00086">
    <property type="entry name" value="PAC"/>
    <property type="match status" value="2"/>
</dbReference>
<name>A0ABS5V303_9GAMM</name>
<dbReference type="Gene3D" id="3.30.70.270">
    <property type="match status" value="1"/>
</dbReference>
<feature type="domain" description="EAL" evidence="3">
    <location>
        <begin position="456"/>
        <end position="710"/>
    </location>
</feature>
<dbReference type="Proteomes" id="UP001195903">
    <property type="component" value="Unassembled WGS sequence"/>
</dbReference>
<dbReference type="NCBIfam" id="TIGR00229">
    <property type="entry name" value="sensory_box"/>
    <property type="match status" value="2"/>
</dbReference>
<dbReference type="PROSITE" id="PS50113">
    <property type="entry name" value="PAC"/>
    <property type="match status" value="2"/>
</dbReference>
<dbReference type="PANTHER" id="PTHR44757:SF2">
    <property type="entry name" value="BIOFILM ARCHITECTURE MAINTENANCE PROTEIN MBAA"/>
    <property type="match status" value="1"/>
</dbReference>
<dbReference type="PROSITE" id="PS50883">
    <property type="entry name" value="EAL"/>
    <property type="match status" value="1"/>
</dbReference>
<dbReference type="InterPro" id="IPR035919">
    <property type="entry name" value="EAL_sf"/>
</dbReference>
<dbReference type="PANTHER" id="PTHR44757">
    <property type="entry name" value="DIGUANYLATE CYCLASE DGCP"/>
    <property type="match status" value="1"/>
</dbReference>
<dbReference type="Gene3D" id="3.30.450.20">
    <property type="entry name" value="PAS domain"/>
    <property type="match status" value="2"/>
</dbReference>
<dbReference type="SUPFAM" id="SSF55785">
    <property type="entry name" value="PYP-like sensor domain (PAS domain)"/>
    <property type="match status" value="2"/>
</dbReference>
<dbReference type="InterPro" id="IPR001633">
    <property type="entry name" value="EAL_dom"/>
</dbReference>
<dbReference type="PROSITE" id="PS50112">
    <property type="entry name" value="PAS"/>
    <property type="match status" value="2"/>
</dbReference>
<feature type="domain" description="PAC" evidence="2">
    <location>
        <begin position="103"/>
        <end position="160"/>
    </location>
</feature>
<dbReference type="InterPro" id="IPR013656">
    <property type="entry name" value="PAS_4"/>
</dbReference>
<dbReference type="InterPro" id="IPR052155">
    <property type="entry name" value="Biofilm_reg_signaling"/>
</dbReference>
<evidence type="ECO:0000259" key="4">
    <source>
        <dbReference type="PROSITE" id="PS50887"/>
    </source>
</evidence>
<evidence type="ECO:0000313" key="6">
    <source>
        <dbReference type="Proteomes" id="UP001195903"/>
    </source>
</evidence>
<dbReference type="InterPro" id="IPR001610">
    <property type="entry name" value="PAC"/>
</dbReference>
<organism evidence="5 6">
    <name type="scientific">Shewanella jiangmenensis</name>
    <dbReference type="NCBI Taxonomy" id="2837387"/>
    <lineage>
        <taxon>Bacteria</taxon>
        <taxon>Pseudomonadati</taxon>
        <taxon>Pseudomonadota</taxon>
        <taxon>Gammaproteobacteria</taxon>
        <taxon>Alteromonadales</taxon>
        <taxon>Shewanellaceae</taxon>
        <taxon>Shewanella</taxon>
    </lineage>
</organism>
<dbReference type="SMART" id="SM00267">
    <property type="entry name" value="GGDEF"/>
    <property type="match status" value="1"/>
</dbReference>
<dbReference type="InterPro" id="IPR000014">
    <property type="entry name" value="PAS"/>
</dbReference>
<dbReference type="Gene3D" id="3.20.20.450">
    <property type="entry name" value="EAL domain"/>
    <property type="match status" value="1"/>
</dbReference>
<sequence length="711" mass="77691">MAADAKIPGVKIPGVTTPYVTTPDATTPDAIDAHRAELLQSFLDAFTDHLWIKDVAGRYRFANQATLDSWGLSAGQLIGHTDEELFADNAQAFVKADAKAIELGAPLVVAECIDRDLNKGLIWLETLKAPMYAKDGQLLGVIGNTRDIARYKAAEEQLMLTSKVFENAIEGVMITDPDGIITDINGAFEKITGYQRSEVLGNTPKLLNSGRHGREFFTNFWTELEQRGHWSGEIWNRRKNGTLYAEQLSISAVFGDDGAIRCYVAVFSDISQLKQTEAEVLQLAWHDPLTRLPNRSKLSTIMQQQIKAAHHHHGRLALLLIDVDLFKHINDSLGHLSGDKVLLGLSERLVSLLDPDVTVARIGGDEFVVLAEIEHRRDVTNLLAGIQRAFDTSFDTESRGSVNLSASIGIALYPDDGDDADTLLKNADAAMYRAKQQGRNCHAFYTEQMTQSSIQQLQLQTALRNAVRQGGFYLQYQPKVDLSSGQVIGLEALCRWSDPSLGPISPADFIPVAESIGMMPELGLWVLHEACRQTKRWLDKGLAPGRVAVNVSGSQLAVGNFVEDVAAVLKRTGLPGSALELEITESMLLYSPERAVETLNKLRQMGITLALDDFGTGYSSLSYLRRLPIDTLKIDQSFVRELPGAKDNCAITLAIIAMGEALGLKVIAEGVETQAQAALLRELGCTEAQGYLFSKPLLASEVALLLPAATA</sequence>
<gene>
    <name evidence="5" type="ORF">KJI95_09825</name>
</gene>
<reference evidence="5 6" key="1">
    <citation type="submission" date="2021-05" db="EMBL/GenBank/DDBJ databases">
        <title>Shewanella sp. JM162201.</title>
        <authorList>
            <person name="Xu S."/>
            <person name="Li A."/>
        </authorList>
    </citation>
    <scope>NUCLEOTIDE SEQUENCE [LARGE SCALE GENOMIC DNA]</scope>
    <source>
        <strain evidence="5 6">JM162201</strain>
    </source>
</reference>
<dbReference type="Pfam" id="PF08448">
    <property type="entry name" value="PAS_4"/>
    <property type="match status" value="1"/>
</dbReference>
<dbReference type="SMART" id="SM00052">
    <property type="entry name" value="EAL"/>
    <property type="match status" value="1"/>
</dbReference>
<dbReference type="InterPro" id="IPR035965">
    <property type="entry name" value="PAS-like_dom_sf"/>
</dbReference>
<keyword evidence="6" id="KW-1185">Reference proteome</keyword>
<feature type="domain" description="PAS" evidence="1">
    <location>
        <begin position="35"/>
        <end position="104"/>
    </location>
</feature>
<dbReference type="Pfam" id="PF13426">
    <property type="entry name" value="PAS_9"/>
    <property type="match status" value="1"/>
</dbReference>
<protein>
    <submittedName>
        <fullName evidence="5">EAL domain-containing protein</fullName>
    </submittedName>
</protein>